<proteinExistence type="predicted"/>
<evidence type="ECO:0000313" key="3">
    <source>
        <dbReference type="EMBL" id="CAF0933651.1"/>
    </source>
</evidence>
<dbReference type="Proteomes" id="UP000663852">
    <property type="component" value="Unassembled WGS sequence"/>
</dbReference>
<dbReference type="InterPro" id="IPR011989">
    <property type="entry name" value="ARM-like"/>
</dbReference>
<feature type="region of interest" description="Disordered" evidence="2">
    <location>
        <begin position="38"/>
        <end position="87"/>
    </location>
</feature>
<evidence type="ECO:0000313" key="4">
    <source>
        <dbReference type="Proteomes" id="UP000663852"/>
    </source>
</evidence>
<dbReference type="PANTHER" id="PTHR46241:SF1">
    <property type="entry name" value="OUTER DYNEIN ARM-DOCKING COMPLEX SUBUNIT 2"/>
    <property type="match status" value="1"/>
</dbReference>
<sequence length="714" mass="79005">MSSIAAADNSNANKSRSKLLLSSRDWDTLVTDRSKLRKENTTLSRGGISERRVHTRVGTYHTDRSRRGVYGNSELGESSEDDDEQDDQLLDRARQDQTDLPSEYWQIQRLVKYLKGGNPTATVIALSSIRDFNLSMDICQLAIRDAGGLEVLANLLETDNLDCKIGSLHILKEISKNPTIRRNIADLGGLQTMIALLDEPEKELKCLAAENIGKIRIEEDYTRIELILAHVAKFKRARKVVRQNGGIKRLVGLLETASPNAHGSMTHYSQNDIAKNVEVARAGALALWSLSRSDRNKQAMERAGVIPLLAKLLKSSNETMLIPVGGIIEECAVDPVYRIAIRGMIPDLVKNLQSSNAELQKHCASAIFKCAEDREIRALVRKHMGLRLLHDLLQQTDNKALLAAATGAIWKCAISRENIAQFQQFRTLDTLVQMLNNQPEEVLVNVVGAIAECAKEADNRTLIRKANGISFLVNLLTGTNQGLLVNTCHALRQCSEEPESIVMIDRLDGVRLLWSLLKNPNPRVQAAASWAISPCVKNIKDSGEMVRSFVGGLELIVSLLKSKDVEVLASVCAAIAEIARDEENLAVITDHGVVKLLSNLVTRNEDILRRYLAEAIAECCKWGNNRQTFGDNEAVAPLVKYLKSSDTNVHRSTAKALHQLSKNPMNCVTMHEAGVVRLLMEMVGSKDEVLQENAAICISYIRRLALANEKSRNG</sequence>
<dbReference type="OrthoDB" id="1683831at2759"/>
<dbReference type="InterPro" id="IPR016024">
    <property type="entry name" value="ARM-type_fold"/>
</dbReference>
<dbReference type="PROSITE" id="PS50176">
    <property type="entry name" value="ARM_REPEAT"/>
    <property type="match status" value="1"/>
</dbReference>
<feature type="compositionally biased region" description="Acidic residues" evidence="2">
    <location>
        <begin position="77"/>
        <end position="87"/>
    </location>
</feature>
<gene>
    <name evidence="3" type="ORF">EDS130_LOCUS11437</name>
</gene>
<dbReference type="InterPro" id="IPR000225">
    <property type="entry name" value="Armadillo"/>
</dbReference>
<dbReference type="EMBL" id="CAJNOJ010000041">
    <property type="protein sequence ID" value="CAF0933651.1"/>
    <property type="molecule type" value="Genomic_DNA"/>
</dbReference>
<organism evidence="3 4">
    <name type="scientific">Adineta ricciae</name>
    <name type="common">Rotifer</name>
    <dbReference type="NCBI Taxonomy" id="249248"/>
    <lineage>
        <taxon>Eukaryota</taxon>
        <taxon>Metazoa</taxon>
        <taxon>Spiralia</taxon>
        <taxon>Gnathifera</taxon>
        <taxon>Rotifera</taxon>
        <taxon>Eurotatoria</taxon>
        <taxon>Bdelloidea</taxon>
        <taxon>Adinetida</taxon>
        <taxon>Adinetidae</taxon>
        <taxon>Adineta</taxon>
    </lineage>
</organism>
<dbReference type="SMART" id="SM00185">
    <property type="entry name" value="ARM"/>
    <property type="match status" value="13"/>
</dbReference>
<dbReference type="Gene3D" id="1.25.10.10">
    <property type="entry name" value="Leucine-rich Repeat Variant"/>
    <property type="match status" value="3"/>
</dbReference>
<dbReference type="AlphaFoldDB" id="A0A814BWG4"/>
<dbReference type="SUPFAM" id="SSF48371">
    <property type="entry name" value="ARM repeat"/>
    <property type="match status" value="2"/>
</dbReference>
<protein>
    <recommendedName>
        <fullName evidence="5">Armadillo repeat-containing protein 4</fullName>
    </recommendedName>
</protein>
<evidence type="ECO:0000256" key="1">
    <source>
        <dbReference type="PROSITE-ProRule" id="PRU00259"/>
    </source>
</evidence>
<evidence type="ECO:0008006" key="5">
    <source>
        <dbReference type="Google" id="ProtNLM"/>
    </source>
</evidence>
<name>A0A814BWG4_ADIRI</name>
<dbReference type="PANTHER" id="PTHR46241">
    <property type="entry name" value="ARMADILLO REPEAT-CONTAINING PROTEIN 4 ARMC4"/>
    <property type="match status" value="1"/>
</dbReference>
<evidence type="ECO:0000256" key="2">
    <source>
        <dbReference type="SAM" id="MobiDB-lite"/>
    </source>
</evidence>
<feature type="repeat" description="ARM" evidence="1">
    <location>
        <begin position="551"/>
        <end position="593"/>
    </location>
</feature>
<reference evidence="3" key="1">
    <citation type="submission" date="2021-02" db="EMBL/GenBank/DDBJ databases">
        <authorList>
            <person name="Nowell W R."/>
        </authorList>
    </citation>
    <scope>NUCLEOTIDE SEQUENCE</scope>
</reference>
<comment type="caution">
    <text evidence="3">The sequence shown here is derived from an EMBL/GenBank/DDBJ whole genome shotgun (WGS) entry which is preliminary data.</text>
</comment>
<accession>A0A814BWG4</accession>